<evidence type="ECO:0008006" key="4">
    <source>
        <dbReference type="Google" id="ProtNLM"/>
    </source>
</evidence>
<evidence type="ECO:0000256" key="1">
    <source>
        <dbReference type="SAM" id="MobiDB-lite"/>
    </source>
</evidence>
<name>A0A0D9QGS4_PLAFR</name>
<feature type="region of interest" description="Disordered" evidence="1">
    <location>
        <begin position="39"/>
        <end position="93"/>
    </location>
</feature>
<feature type="compositionally biased region" description="Polar residues" evidence="1">
    <location>
        <begin position="49"/>
        <end position="60"/>
    </location>
</feature>
<dbReference type="Proteomes" id="UP000054561">
    <property type="component" value="Unassembled WGS sequence"/>
</dbReference>
<accession>A0A0D9QGS4</accession>
<dbReference type="GeneID" id="24270760"/>
<dbReference type="OMA" id="HMAQHED"/>
<sequence length="308" mass="35043">DPKPDITDIATRDAVTHIPTCDTVTDIPTCYTVTHIPTCEDPKPEITQPPGSGNAVTDTPTCEDPKPEITQPPGSGNAVTDTPTCDHPQPDITDITTSHTTTWLRWIDRNKHLLRACTTQPWFNALKSEWKQYLREHMAQHEDNVVSAQREFGAAATLKINKLDAWKAWVAQQHRHMSMYSEQEWFQHLWSNIEETGVVTEEDRMPEQIRKVQGVSHIHTVDEKPTTFVTEHGPPVEKGLQVEQALDGGSALKVRHLPQQQLHQQPYMKKPLTAQTWILILALVIEHCEVERSLQEKELYVDDVLEQL</sequence>
<dbReference type="VEuPathDB" id="PlasmoDB:AK88_05446"/>
<reference evidence="2 3" key="1">
    <citation type="submission" date="2014-03" db="EMBL/GenBank/DDBJ databases">
        <title>The Genome Sequence of Plasmodium fragile nilgiri.</title>
        <authorList>
            <consortium name="The Broad Institute Genomics Platform"/>
            <consortium name="The Broad Institute Genome Sequencing Center for Infectious Disease"/>
            <person name="Neafsey D."/>
            <person name="Duraisingh M."/>
            <person name="Young S.K."/>
            <person name="Zeng Q."/>
            <person name="Gargeya S."/>
            <person name="Abouelleil A."/>
            <person name="Alvarado L."/>
            <person name="Chapman S.B."/>
            <person name="Gainer-Dewar J."/>
            <person name="Goldberg J."/>
            <person name="Griggs A."/>
            <person name="Gujja S."/>
            <person name="Hansen M."/>
            <person name="Howarth C."/>
            <person name="Imamovic A."/>
            <person name="Larimer J."/>
            <person name="Pearson M."/>
            <person name="Poon T.W."/>
            <person name="Priest M."/>
            <person name="Roberts A."/>
            <person name="Saif S."/>
            <person name="Shea T."/>
            <person name="Sykes S."/>
            <person name="Wortman J."/>
            <person name="Nusbaum C."/>
            <person name="Birren B."/>
        </authorList>
    </citation>
    <scope>NUCLEOTIDE SEQUENCE [LARGE SCALE GENOMIC DNA]</scope>
    <source>
        <strain evidence="3">nilgiri</strain>
    </source>
</reference>
<proteinExistence type="predicted"/>
<feature type="non-terminal residue" evidence="2">
    <location>
        <position position="1"/>
    </location>
</feature>
<evidence type="ECO:0000313" key="2">
    <source>
        <dbReference type="EMBL" id="KJP84926.1"/>
    </source>
</evidence>
<dbReference type="RefSeq" id="XP_012338471.1">
    <property type="nucleotide sequence ID" value="XM_012483048.1"/>
</dbReference>
<keyword evidence="3" id="KW-1185">Reference proteome</keyword>
<dbReference type="AlphaFoldDB" id="A0A0D9QGS4"/>
<protein>
    <recommendedName>
        <fullName evidence="4">Schizont-infected cell agglutination C-terminal domain-containing protein</fullName>
    </recommendedName>
</protein>
<evidence type="ECO:0000313" key="3">
    <source>
        <dbReference type="Proteomes" id="UP000054561"/>
    </source>
</evidence>
<feature type="compositionally biased region" description="Polar residues" evidence="1">
    <location>
        <begin position="72"/>
        <end position="83"/>
    </location>
</feature>
<gene>
    <name evidence="2" type="ORF">AK88_05446</name>
</gene>
<dbReference type="EMBL" id="KQ001774">
    <property type="protein sequence ID" value="KJP84926.1"/>
    <property type="molecule type" value="Genomic_DNA"/>
</dbReference>
<dbReference type="OrthoDB" id="375150at2759"/>
<organism evidence="2 3">
    <name type="scientific">Plasmodium fragile</name>
    <dbReference type="NCBI Taxonomy" id="5857"/>
    <lineage>
        <taxon>Eukaryota</taxon>
        <taxon>Sar</taxon>
        <taxon>Alveolata</taxon>
        <taxon>Apicomplexa</taxon>
        <taxon>Aconoidasida</taxon>
        <taxon>Haemosporida</taxon>
        <taxon>Plasmodiidae</taxon>
        <taxon>Plasmodium</taxon>
        <taxon>Plasmodium (Plasmodium)</taxon>
    </lineage>
</organism>